<reference evidence="3 4" key="1">
    <citation type="submission" date="2020-01" db="EMBL/GenBank/DDBJ databases">
        <title>Genomes of bacteria type strains.</title>
        <authorList>
            <person name="Chen J."/>
            <person name="Zhu S."/>
            <person name="Yang J."/>
        </authorList>
    </citation>
    <scope>NUCLEOTIDE SEQUENCE [LARGE SCALE GENOMIC DNA]</scope>
    <source>
        <strain evidence="3 4">LMG 24078</strain>
    </source>
</reference>
<evidence type="ECO:0000313" key="3">
    <source>
        <dbReference type="EMBL" id="NDW15564.1"/>
    </source>
</evidence>
<dbReference type="PROSITE" id="PS51257">
    <property type="entry name" value="PROKAR_LIPOPROTEIN"/>
    <property type="match status" value="1"/>
</dbReference>
<dbReference type="EMBL" id="JAAAWO010000005">
    <property type="protein sequence ID" value="NDW15564.1"/>
    <property type="molecule type" value="Genomic_DNA"/>
</dbReference>
<dbReference type="RefSeq" id="WP_163106299.1">
    <property type="nucleotide sequence ID" value="NZ_JAAAWO010000005.1"/>
</dbReference>
<feature type="chain" id="PRO_5026787128" description="DUF3549 family protein" evidence="2">
    <location>
        <begin position="22"/>
        <end position="280"/>
    </location>
</feature>
<dbReference type="PIRSF" id="PIRSF028200">
    <property type="entry name" value="UCP028200"/>
    <property type="match status" value="1"/>
</dbReference>
<feature type="signal peptide" evidence="2">
    <location>
        <begin position="1"/>
        <end position="21"/>
    </location>
</feature>
<evidence type="ECO:0008006" key="5">
    <source>
        <dbReference type="Google" id="ProtNLM"/>
    </source>
</evidence>
<evidence type="ECO:0000256" key="1">
    <source>
        <dbReference type="SAM" id="Coils"/>
    </source>
</evidence>
<evidence type="ECO:0000313" key="4">
    <source>
        <dbReference type="Proteomes" id="UP000471381"/>
    </source>
</evidence>
<feature type="coiled-coil region" evidence="1">
    <location>
        <begin position="56"/>
        <end position="83"/>
    </location>
</feature>
<dbReference type="InterPro" id="IPR016875">
    <property type="entry name" value="UCP028200"/>
</dbReference>
<protein>
    <recommendedName>
        <fullName evidence="5">DUF3549 family protein</fullName>
    </recommendedName>
</protein>
<keyword evidence="4" id="KW-1185">Reference proteome</keyword>
<sequence>MRVAIIFVLLLSLTACTSKLAYDNLDWWVYWYLDDYVELNDEQEERFDDYLTNWLQWHKRSELKRYENQLKTLKQQVLNSELDYDTVYAHMNDVRTHWERVRAQVSPELAELAVDLTDQQIVSLFATLEKDNKEEEEERQEFLEQSEAERSEKRIERMTDNVEERIGDLSEEQKQIIATYNEQFVPTSDEWLQYRRKIQNAARRLFITKTTNPNFVQDLTYLMQNPDKYRSEDYQQASAHNMKVGATMIVEVASTLSDSQKKTLVENIDEFIETVGKFQK</sequence>
<evidence type="ECO:0000256" key="2">
    <source>
        <dbReference type="SAM" id="SignalP"/>
    </source>
</evidence>
<organism evidence="3 4">
    <name type="scientific">Alteromonas genovensis</name>
    <dbReference type="NCBI Taxonomy" id="471225"/>
    <lineage>
        <taxon>Bacteria</taxon>
        <taxon>Pseudomonadati</taxon>
        <taxon>Pseudomonadota</taxon>
        <taxon>Gammaproteobacteria</taxon>
        <taxon>Alteromonadales</taxon>
        <taxon>Alteromonadaceae</taxon>
        <taxon>Alteromonas/Salinimonas group</taxon>
        <taxon>Alteromonas</taxon>
    </lineage>
</organism>
<dbReference type="AlphaFoldDB" id="A0A6N9TE32"/>
<dbReference type="Pfam" id="PF19795">
    <property type="entry name" value="DUF6279"/>
    <property type="match status" value="1"/>
</dbReference>
<feature type="coiled-coil region" evidence="1">
    <location>
        <begin position="125"/>
        <end position="172"/>
    </location>
</feature>
<proteinExistence type="predicted"/>
<keyword evidence="1" id="KW-0175">Coiled coil</keyword>
<gene>
    <name evidence="3" type="ORF">GTQ48_08520</name>
</gene>
<comment type="caution">
    <text evidence="3">The sequence shown here is derived from an EMBL/GenBank/DDBJ whole genome shotgun (WGS) entry which is preliminary data.</text>
</comment>
<dbReference type="Proteomes" id="UP000471381">
    <property type="component" value="Unassembled WGS sequence"/>
</dbReference>
<name>A0A6N9TE32_9ALTE</name>
<accession>A0A6N9TE32</accession>
<keyword evidence="2" id="KW-0732">Signal</keyword>